<dbReference type="EMBL" id="JASBWT010000024">
    <property type="protein sequence ID" value="KAJ9094725.1"/>
    <property type="molecule type" value="Genomic_DNA"/>
</dbReference>
<sequence length="1542" mass="168312">MLVTTTIADTASTSAFLDLTPDSLPRHSGSGTSLRRDRIEHSSYHSAQQSEAQSELHPASYPAGPSFSQPQRQQHCTQLLNNRLQSYPILETQPIPRLVNRPECIAAVLSSPVAPPPRSPEQFNQTFPSVHSGEDKFEHKATETPNDLVSTNHRSRILSSGPFCAPRTTTKSGTDSCTDSPQERDIAATPRSLLLPHSTCSASLGRTVVDTSVRDHCSPGPAPASVLPAVPTEAPSAHSIDEGRVPPVPPVISRLEPPACLGSGLYQNLELKDLGKGQVINVHPDCGNQSIADPRADRVPESASSERGKSYSRLSPLSSEEDPRVDLEKREFVNGERESAGIKCLSCLLEPALYSLPLPLTSAMMRNPDWINQQPSTVLDIDPAILIFCNSDAYKSGRTPSTEVTIVDVDCGTGVTQRDKLQGETAPTSIHRELTPTAGEIFPSEISLLVNAHHYIDQVGVKEQNIIAKPAAGLNTLKRVRLSEISTKNRASAASAQGLPQKRHPLASANISGAEGLAGAPQGIFRSRTDGDSATRDSGTGIIPSAPKSFHKVGGERSTKKKPKHNHNAVNIIEERRTRKTNFIDEEAAGSTHISEGTTDDNRSTRSCPSITFSKNQAQELTNLADRRSVRSDGSFHRVKMNPFIPRLPQPQRQQQVEPHHQYQRQQQQQDQQQDQQPHHQYYQQAQPAHQPSYLHQHNPASLQTSLHHNTTANDRPIAMLQHESLRQGSTFSEGMLNSINLEHQFAFTHNGEIGSSSSYASPKANIHNQPTRSQPYSEAATAQRSMPSPPATRQGPVRPARQYYALIPGSDQPQLMPDYQPDEYEDKSLDPSSGKSKKIPSGISGGKIYVCMGYGDCAKTFTRSEHLARHIRKHTGERPFSCHCGRAFSRLDNLRQHVSSCHAEESVANQSLLASLGEVHTHLSIKALREQKRAGQVIELNKDSAKKAGRKPRTKDSKKLKRESISSMHAIEQEAEAGPGPSTFSHRTFHQNPPLSIPEDTTVHAQASEYAVPPAGIDPSYDPSPSNVLPVSHMASHDTSTMDPESVRLDNNTRLSPDIHIRNMPFGPYGRPWTASRPPTSQPPQFQPQYARPITQGSNPDSRPSTGNPPPSYVVPASNYVPQAVVMNSGQVTTTGHAPPIYMANGRPISRRERESIVSATYLTDRHHQSQHLVSSHSPNSMRPAVQRGMDQQERRDLQLQASTYRIHSPYVYSHEHRHSVDGHVSAAYPRSPYEPVQIRTQDGPSGQQTTYDGYGQPYEVYGQGNATYPSVPPTPRTMQHTPQGRLVPVYSATSLSSSNPSHTSSGSLLSRHSRRSALSSGGQYVTEQQQHQQPALETFRSIGPASSSQIAEIYGNSLGAQESPFSYHPPPTATGPATGQMFYQPHEAQGEIAYTVPVEQQQQQAPADMAQYIMSGRNQRRRPSLPIESLVDGVSEPGISSSVPIATAPPGHTQQAMYYTLPYASAAAPTDYPPAPAPIGYSFPGHGEGHAVYSQAMPRGAPPPSHMEWYPHGGGGRAEDPLVGQMDAKARALLEGHNFS</sequence>
<name>A0ACC2V754_9TREE</name>
<dbReference type="Proteomes" id="UP001227268">
    <property type="component" value="Unassembled WGS sequence"/>
</dbReference>
<protein>
    <submittedName>
        <fullName evidence="1">Uncharacterized protein</fullName>
    </submittedName>
</protein>
<evidence type="ECO:0000313" key="2">
    <source>
        <dbReference type="Proteomes" id="UP001227268"/>
    </source>
</evidence>
<keyword evidence="2" id="KW-1185">Reference proteome</keyword>
<proteinExistence type="predicted"/>
<accession>A0ACC2V754</accession>
<reference evidence="1" key="1">
    <citation type="submission" date="2023-04" db="EMBL/GenBank/DDBJ databases">
        <title>Draft Genome sequencing of Naganishia species isolated from polar environments using Oxford Nanopore Technology.</title>
        <authorList>
            <person name="Leo P."/>
            <person name="Venkateswaran K."/>
        </authorList>
    </citation>
    <scope>NUCLEOTIDE SEQUENCE</scope>
    <source>
        <strain evidence="1">MNA-CCFEE 5423</strain>
    </source>
</reference>
<evidence type="ECO:0000313" key="1">
    <source>
        <dbReference type="EMBL" id="KAJ9094725.1"/>
    </source>
</evidence>
<gene>
    <name evidence="1" type="ORF">QFC21_005883</name>
</gene>
<comment type="caution">
    <text evidence="1">The sequence shown here is derived from an EMBL/GenBank/DDBJ whole genome shotgun (WGS) entry which is preliminary data.</text>
</comment>
<organism evidence="1 2">
    <name type="scientific">Naganishia friedmannii</name>
    <dbReference type="NCBI Taxonomy" id="89922"/>
    <lineage>
        <taxon>Eukaryota</taxon>
        <taxon>Fungi</taxon>
        <taxon>Dikarya</taxon>
        <taxon>Basidiomycota</taxon>
        <taxon>Agaricomycotina</taxon>
        <taxon>Tremellomycetes</taxon>
        <taxon>Filobasidiales</taxon>
        <taxon>Filobasidiaceae</taxon>
        <taxon>Naganishia</taxon>
    </lineage>
</organism>